<protein>
    <submittedName>
        <fullName evidence="1">Uncharacterized protein</fullName>
    </submittedName>
</protein>
<name>A0A6M0JXM1_9GAMM</name>
<organism evidence="1 2">
    <name type="scientific">Thiorhodococcus minor</name>
    <dbReference type="NCBI Taxonomy" id="57489"/>
    <lineage>
        <taxon>Bacteria</taxon>
        <taxon>Pseudomonadati</taxon>
        <taxon>Pseudomonadota</taxon>
        <taxon>Gammaproteobacteria</taxon>
        <taxon>Chromatiales</taxon>
        <taxon>Chromatiaceae</taxon>
        <taxon>Thiorhodococcus</taxon>
    </lineage>
</organism>
<dbReference type="RefSeq" id="WP_164452733.1">
    <property type="nucleotide sequence ID" value="NZ_JAAIJQ010000025.1"/>
</dbReference>
<accession>A0A6M0JXM1</accession>
<dbReference type="EMBL" id="JAAIJQ010000025">
    <property type="protein sequence ID" value="NEV62260.1"/>
    <property type="molecule type" value="Genomic_DNA"/>
</dbReference>
<sequence>MAARSTDLSQIRARLEAIESELVALDDDALPPGEWKERLHAWIDRQADEFGDHAAFGLSAASVLYNGHQMDVPAFRLPVRAGIGADLAQVDLSGFAAWLLREVLHDRIERVVEATDYPYGLPLAERGPRRQALRAERRKLWVEEEQQCRKIEDDGREAMRRADAQPEIVLAWDDELQKMARAK</sequence>
<proteinExistence type="predicted"/>
<dbReference type="AlphaFoldDB" id="A0A6M0JXM1"/>
<comment type="caution">
    <text evidence="1">The sequence shown here is derived from an EMBL/GenBank/DDBJ whole genome shotgun (WGS) entry which is preliminary data.</text>
</comment>
<keyword evidence="2" id="KW-1185">Reference proteome</keyword>
<reference evidence="1 2" key="1">
    <citation type="submission" date="2020-02" db="EMBL/GenBank/DDBJ databases">
        <title>Genome sequences of Thiorhodococcus mannitoliphagus and Thiorhodococcus minor, purple sulfur photosynthetic bacteria in the gammaproteobacterial family, Chromatiaceae.</title>
        <authorList>
            <person name="Aviles F.A."/>
            <person name="Meyer T.E."/>
            <person name="Kyndt J.A."/>
        </authorList>
    </citation>
    <scope>NUCLEOTIDE SEQUENCE [LARGE SCALE GENOMIC DNA]</scope>
    <source>
        <strain evidence="1 2">DSM 11518</strain>
    </source>
</reference>
<gene>
    <name evidence="1" type="ORF">G3446_10225</name>
</gene>
<evidence type="ECO:0000313" key="1">
    <source>
        <dbReference type="EMBL" id="NEV62260.1"/>
    </source>
</evidence>
<evidence type="ECO:0000313" key="2">
    <source>
        <dbReference type="Proteomes" id="UP000483379"/>
    </source>
</evidence>
<dbReference type="Proteomes" id="UP000483379">
    <property type="component" value="Unassembled WGS sequence"/>
</dbReference>